<reference evidence="11" key="1">
    <citation type="journal article" date="2022" name="Insects">
        <title>Comparative Transcriptome Analysis to Reveal Differentially Expressed cytochrome P450 in Response to Imidacloprid in the Aphid Lion, Chrysoperla zastrowi sillemi (Esben-Petersen).</title>
        <authorList>
            <person name="Pathak J."/>
            <person name="Ramasamy G.G."/>
            <person name="Agrawal A."/>
            <person name="Srivastava S."/>
            <person name="Basavaarya B.R."/>
            <person name="Muthugounder M."/>
            <person name="Muniyappa V.K."/>
            <person name="Maria P."/>
            <person name="Rai A."/>
            <person name="Venkatesan T."/>
        </authorList>
    </citation>
    <scope>NUCLEOTIDE SEQUENCE</scope>
</reference>
<accession>A0A9E8C3C3</accession>
<dbReference type="PRINTS" id="PR00463">
    <property type="entry name" value="EP450I"/>
</dbReference>
<dbReference type="EMBL" id="ON646335">
    <property type="protein sequence ID" value="UZE89851.1"/>
    <property type="molecule type" value="mRNA"/>
</dbReference>
<feature type="chain" id="PRO_5039073582" evidence="10">
    <location>
        <begin position="24"/>
        <end position="501"/>
    </location>
</feature>
<dbReference type="InterPro" id="IPR050196">
    <property type="entry name" value="Cytochrome_P450_Monoox"/>
</dbReference>
<sequence>MFCMYAVLFLIAAIILLWHKNKNDRTVKLIEQFPGPKKLPIVGTSWTLLGVPVNKLFSYISSEYDRYYPGPYRTWLGPTPAINIYKPEHIECIVNNQKHITKGLTYNFLHPWLGQGLLTSSGEKWFKHRRMITPAFHFKILDQFVEVFFEKCDIMTKRLERHSDGKYFDIYPYITRCALDIICETAMGVPINAQVDQDSEYVTALYEVSDLTMKRSVLPWLQPDIIWNNVADGKRYYQCLAILHGFTNSVIKGRRESRKSNVAETVSKDDDIGSKKRMAFLDVLLEAQEKDPTLSDTDIREEVDTFMFEGHDTTTAAICWSLFMLGLHPEVQEKAYQEIKQIFQGSNRSLTKQDLLEMKYLEMVIKEALRLFPSVPIIGRVLKEDQEIDGKLVPKETVIFVNIHKSQRDPAHFNNPNEFNPDNFLLENSSKRHPYAYMPFSAGPRNCIGQKFALLEEKTIISTILRNFKLKSMQKMHEVNLVGSLVLRPEQGAIVSLEKRQ</sequence>
<dbReference type="SUPFAM" id="SSF48264">
    <property type="entry name" value="Cytochrome P450"/>
    <property type="match status" value="1"/>
</dbReference>
<dbReference type="InterPro" id="IPR017972">
    <property type="entry name" value="Cyt_P450_CS"/>
</dbReference>
<dbReference type="InterPro" id="IPR036396">
    <property type="entry name" value="Cyt_P450_sf"/>
</dbReference>
<comment type="similarity">
    <text evidence="2 9">Belongs to the cytochrome P450 family.</text>
</comment>
<evidence type="ECO:0000256" key="7">
    <source>
        <dbReference type="ARBA" id="ARBA00023033"/>
    </source>
</evidence>
<evidence type="ECO:0000256" key="3">
    <source>
        <dbReference type="ARBA" id="ARBA00022617"/>
    </source>
</evidence>
<evidence type="ECO:0000256" key="1">
    <source>
        <dbReference type="ARBA" id="ARBA00001971"/>
    </source>
</evidence>
<keyword evidence="10" id="KW-0732">Signal</keyword>
<evidence type="ECO:0000256" key="6">
    <source>
        <dbReference type="ARBA" id="ARBA00023004"/>
    </source>
</evidence>
<dbReference type="PRINTS" id="PR00385">
    <property type="entry name" value="P450"/>
</dbReference>
<dbReference type="Pfam" id="PF00067">
    <property type="entry name" value="p450"/>
    <property type="match status" value="1"/>
</dbReference>
<dbReference type="GO" id="GO:0004497">
    <property type="term" value="F:monooxygenase activity"/>
    <property type="evidence" value="ECO:0007669"/>
    <property type="project" value="UniProtKB-KW"/>
</dbReference>
<evidence type="ECO:0000313" key="11">
    <source>
        <dbReference type="EMBL" id="UZE89851.1"/>
    </source>
</evidence>
<keyword evidence="3 8" id="KW-0349">Heme</keyword>
<dbReference type="GO" id="GO:0016705">
    <property type="term" value="F:oxidoreductase activity, acting on paired donors, with incorporation or reduction of molecular oxygen"/>
    <property type="evidence" value="ECO:0007669"/>
    <property type="project" value="InterPro"/>
</dbReference>
<keyword evidence="6 8" id="KW-0408">Iron</keyword>
<keyword evidence="7 9" id="KW-0503">Monooxygenase</keyword>
<name>A0A9E8C3C3_9NEOP</name>
<dbReference type="PANTHER" id="PTHR24291">
    <property type="entry name" value="CYTOCHROME P450 FAMILY 4"/>
    <property type="match status" value="1"/>
</dbReference>
<feature type="signal peptide" evidence="10">
    <location>
        <begin position="1"/>
        <end position="23"/>
    </location>
</feature>
<keyword evidence="5 9" id="KW-0560">Oxidoreductase</keyword>
<dbReference type="Gene3D" id="1.10.630.10">
    <property type="entry name" value="Cytochrome P450"/>
    <property type="match status" value="1"/>
</dbReference>
<proteinExistence type="evidence at transcript level"/>
<keyword evidence="4 8" id="KW-0479">Metal-binding</keyword>
<dbReference type="PROSITE" id="PS00086">
    <property type="entry name" value="CYTOCHROME_P450"/>
    <property type="match status" value="1"/>
</dbReference>
<evidence type="ECO:0000256" key="2">
    <source>
        <dbReference type="ARBA" id="ARBA00010617"/>
    </source>
</evidence>
<feature type="binding site" description="axial binding residue" evidence="8">
    <location>
        <position position="447"/>
    </location>
    <ligand>
        <name>heme</name>
        <dbReference type="ChEBI" id="CHEBI:30413"/>
    </ligand>
    <ligandPart>
        <name>Fe</name>
        <dbReference type="ChEBI" id="CHEBI:18248"/>
    </ligandPart>
</feature>
<dbReference type="GO" id="GO:0020037">
    <property type="term" value="F:heme binding"/>
    <property type="evidence" value="ECO:0007669"/>
    <property type="project" value="InterPro"/>
</dbReference>
<dbReference type="PANTHER" id="PTHR24291:SF209">
    <property type="entry name" value="CYTOCHROME P450-LIKE PROTEIN"/>
    <property type="match status" value="1"/>
</dbReference>
<evidence type="ECO:0000256" key="5">
    <source>
        <dbReference type="ARBA" id="ARBA00023002"/>
    </source>
</evidence>
<dbReference type="InterPro" id="IPR002401">
    <property type="entry name" value="Cyt_P450_E_grp-I"/>
</dbReference>
<evidence type="ECO:0000256" key="10">
    <source>
        <dbReference type="SAM" id="SignalP"/>
    </source>
</evidence>
<dbReference type="InterPro" id="IPR001128">
    <property type="entry name" value="Cyt_P450"/>
</dbReference>
<evidence type="ECO:0000256" key="9">
    <source>
        <dbReference type="RuleBase" id="RU000461"/>
    </source>
</evidence>
<comment type="cofactor">
    <cofactor evidence="1 8">
        <name>heme</name>
        <dbReference type="ChEBI" id="CHEBI:30413"/>
    </cofactor>
</comment>
<reference evidence="11" key="2">
    <citation type="submission" date="2022-05" db="EMBL/GenBank/DDBJ databases">
        <authorList>
            <person name="Pathak J."/>
            <person name="Thiruvengadam V."/>
            <person name="Gracy G.R."/>
        </authorList>
    </citation>
    <scope>NUCLEOTIDE SEQUENCE</scope>
</reference>
<evidence type="ECO:0000256" key="8">
    <source>
        <dbReference type="PIRSR" id="PIRSR602401-1"/>
    </source>
</evidence>
<dbReference type="AlphaFoldDB" id="A0A9E8C3C3"/>
<evidence type="ECO:0000256" key="4">
    <source>
        <dbReference type="ARBA" id="ARBA00022723"/>
    </source>
</evidence>
<dbReference type="GO" id="GO:0005506">
    <property type="term" value="F:iron ion binding"/>
    <property type="evidence" value="ECO:0007669"/>
    <property type="project" value="InterPro"/>
</dbReference>
<protein>
    <submittedName>
        <fullName evidence="11">Cytochrome P450 CYP4C163</fullName>
    </submittedName>
</protein>
<organism evidence="11">
    <name type="scientific">Chrysoperla zastrowi sillemi</name>
    <dbReference type="NCBI Taxonomy" id="482137"/>
    <lineage>
        <taxon>Eukaryota</taxon>
        <taxon>Metazoa</taxon>
        <taxon>Ecdysozoa</taxon>
        <taxon>Arthropoda</taxon>
        <taxon>Hexapoda</taxon>
        <taxon>Insecta</taxon>
        <taxon>Pterygota</taxon>
        <taxon>Neoptera</taxon>
        <taxon>Endopterygota</taxon>
        <taxon>Neuroptera</taxon>
        <taxon>Hemerobiiformia</taxon>
        <taxon>Chrysopidae</taxon>
        <taxon>Chrysopinae</taxon>
        <taxon>Chrysoperla</taxon>
    </lineage>
</organism>